<name>A0ABN5XI64_9EURY</name>
<reference evidence="2 3" key="1">
    <citation type="submission" date="2019-06" db="EMBL/GenBank/DDBJ databases">
        <title>Complete genome sequence of Methanoculleus chikugoensis strain MG62.</title>
        <authorList>
            <person name="Asakawa S."/>
            <person name="Dianou D."/>
        </authorList>
    </citation>
    <scope>NUCLEOTIDE SEQUENCE [LARGE SCALE GENOMIC DNA]</scope>
    <source>
        <strain evidence="2 3">MG62</strain>
    </source>
</reference>
<proteinExistence type="predicted"/>
<evidence type="ECO:0000256" key="1">
    <source>
        <dbReference type="SAM" id="MobiDB-lite"/>
    </source>
</evidence>
<evidence type="ECO:0008006" key="4">
    <source>
        <dbReference type="Google" id="ProtNLM"/>
    </source>
</evidence>
<evidence type="ECO:0000313" key="3">
    <source>
        <dbReference type="Proteomes" id="UP000824969"/>
    </source>
</evidence>
<dbReference type="GeneID" id="66131083"/>
<accession>A0ABN5XI64</accession>
<feature type="region of interest" description="Disordered" evidence="1">
    <location>
        <begin position="1"/>
        <end position="24"/>
    </location>
</feature>
<evidence type="ECO:0000313" key="2">
    <source>
        <dbReference type="EMBL" id="BBL68380.1"/>
    </source>
</evidence>
<keyword evidence="3" id="KW-1185">Reference proteome</keyword>
<dbReference type="Proteomes" id="UP000824969">
    <property type="component" value="Chromosome"/>
</dbReference>
<dbReference type="RefSeq" id="WP_221056495.1">
    <property type="nucleotide sequence ID" value="NZ_AP019781.1"/>
</dbReference>
<gene>
    <name evidence="2" type="ORF">MchiMG62_15610</name>
</gene>
<dbReference type="EMBL" id="AP019781">
    <property type="protein sequence ID" value="BBL68380.1"/>
    <property type="molecule type" value="Genomic_DNA"/>
</dbReference>
<protein>
    <recommendedName>
        <fullName evidence="4">DUF2795 domain-containing protein</fullName>
    </recommendedName>
</protein>
<organism evidence="2 3">
    <name type="scientific">Methanoculleus chikugoensis</name>
    <dbReference type="NCBI Taxonomy" id="118126"/>
    <lineage>
        <taxon>Archaea</taxon>
        <taxon>Methanobacteriati</taxon>
        <taxon>Methanobacteriota</taxon>
        <taxon>Stenosarchaea group</taxon>
        <taxon>Methanomicrobia</taxon>
        <taxon>Methanomicrobiales</taxon>
        <taxon>Methanomicrobiaceae</taxon>
        <taxon>Methanoculleus</taxon>
    </lineage>
</organism>
<sequence length="89" mass="9709">MPEEERPSVKGGHRGGQAAVHAEGSFEELSASALQSHLKGMDYPAGKQDLIDHARKNNAPESVIEALGRFQDKSYQSATDVSREFGRIK</sequence>
<dbReference type="InterPro" id="IPR021527">
    <property type="entry name" value="DUF2795"/>
</dbReference>
<dbReference type="Pfam" id="PF11387">
    <property type="entry name" value="DUF2795"/>
    <property type="match status" value="1"/>
</dbReference>